<sequence>MEIYADLSPVTLQKCKAFTEITKALRQHGIQYRWGHPVKLIVLQNGTPTTLATVTESLKALTRCDILTPTDTAIQRSLKPTSSSPRKIQKEWHKV</sequence>
<evidence type="ECO:0000256" key="1">
    <source>
        <dbReference type="SAM" id="MobiDB-lite"/>
    </source>
</evidence>
<dbReference type="InterPro" id="IPR042566">
    <property type="entry name" value="L1_C"/>
</dbReference>
<proteinExistence type="predicted"/>
<protein>
    <submittedName>
        <fullName evidence="2">Uncharacterized protein</fullName>
    </submittedName>
</protein>
<reference evidence="3" key="1">
    <citation type="journal article" date="2016" name="Nature">
        <title>Genome evolution in the allotetraploid frog Xenopus laevis.</title>
        <authorList>
            <person name="Session A.M."/>
            <person name="Uno Y."/>
            <person name="Kwon T."/>
            <person name="Chapman J.A."/>
            <person name="Toyoda A."/>
            <person name="Takahashi S."/>
            <person name="Fukui A."/>
            <person name="Hikosaka A."/>
            <person name="Suzuki A."/>
            <person name="Kondo M."/>
            <person name="van Heeringen S.J."/>
            <person name="Quigley I."/>
            <person name="Heinz S."/>
            <person name="Ogino H."/>
            <person name="Ochi H."/>
            <person name="Hellsten U."/>
            <person name="Lyons J.B."/>
            <person name="Simakov O."/>
            <person name="Putnam N."/>
            <person name="Stites J."/>
            <person name="Kuroki Y."/>
            <person name="Tanaka T."/>
            <person name="Michiue T."/>
            <person name="Watanabe M."/>
            <person name="Bogdanovic O."/>
            <person name="Lister R."/>
            <person name="Georgiou G."/>
            <person name="Paranjpe S.S."/>
            <person name="van Kruijsbergen I."/>
            <person name="Shu S."/>
            <person name="Carlson J."/>
            <person name="Kinoshita T."/>
            <person name="Ohta Y."/>
            <person name="Mawaribuchi S."/>
            <person name="Jenkins J."/>
            <person name="Grimwood J."/>
            <person name="Schmutz J."/>
            <person name="Mitros T."/>
            <person name="Mozaffari S.V."/>
            <person name="Suzuki Y."/>
            <person name="Haramoto Y."/>
            <person name="Yamamoto T.S."/>
            <person name="Takagi C."/>
            <person name="Heald R."/>
            <person name="Miller K."/>
            <person name="Haudenschild C."/>
            <person name="Kitzman J."/>
            <person name="Nakayama T."/>
            <person name="Izutsu Y."/>
            <person name="Robert J."/>
            <person name="Fortriede J."/>
            <person name="Burns K."/>
            <person name="Lotay V."/>
            <person name="Karimi K."/>
            <person name="Yasuoka Y."/>
            <person name="Dichmann D.S."/>
            <person name="Flajnik M.F."/>
            <person name="Houston D.W."/>
            <person name="Shendure J."/>
            <person name="DuPasquier L."/>
            <person name="Vize P.D."/>
            <person name="Zorn A.M."/>
            <person name="Ito M."/>
            <person name="Marcotte E.M."/>
            <person name="Wallingford J.B."/>
            <person name="Ito Y."/>
            <person name="Asashima M."/>
            <person name="Ueno N."/>
            <person name="Matsuda Y."/>
            <person name="Veenstra G.J."/>
            <person name="Fujiyama A."/>
            <person name="Harland R.M."/>
            <person name="Taira M."/>
            <person name="Rokhsar D.S."/>
        </authorList>
    </citation>
    <scope>NUCLEOTIDE SEQUENCE [LARGE SCALE GENOMIC DNA]</scope>
    <source>
        <strain evidence="3">J</strain>
    </source>
</reference>
<dbReference type="EMBL" id="CM004474">
    <property type="protein sequence ID" value="OCT80096.1"/>
    <property type="molecule type" value="Genomic_DNA"/>
</dbReference>
<feature type="compositionally biased region" description="Polar residues" evidence="1">
    <location>
        <begin position="75"/>
        <end position="86"/>
    </location>
</feature>
<evidence type="ECO:0000313" key="2">
    <source>
        <dbReference type="EMBL" id="OCT80096.1"/>
    </source>
</evidence>
<accession>A0A974CX45</accession>
<dbReference type="AlphaFoldDB" id="A0A974CX45"/>
<feature type="region of interest" description="Disordered" evidence="1">
    <location>
        <begin position="75"/>
        <end position="95"/>
    </location>
</feature>
<gene>
    <name evidence="2" type="ORF">XELAEV_18026901mg</name>
</gene>
<organism evidence="2 3">
    <name type="scientific">Xenopus laevis</name>
    <name type="common">African clawed frog</name>
    <dbReference type="NCBI Taxonomy" id="8355"/>
    <lineage>
        <taxon>Eukaryota</taxon>
        <taxon>Metazoa</taxon>
        <taxon>Chordata</taxon>
        <taxon>Craniata</taxon>
        <taxon>Vertebrata</taxon>
        <taxon>Euteleostomi</taxon>
        <taxon>Amphibia</taxon>
        <taxon>Batrachia</taxon>
        <taxon>Anura</taxon>
        <taxon>Pipoidea</taxon>
        <taxon>Pipidae</taxon>
        <taxon>Xenopodinae</taxon>
        <taxon>Xenopus</taxon>
        <taxon>Xenopus</taxon>
    </lineage>
</organism>
<name>A0A974CX45_XENLA</name>
<evidence type="ECO:0000313" key="3">
    <source>
        <dbReference type="Proteomes" id="UP000694892"/>
    </source>
</evidence>
<dbReference type="Gene3D" id="3.30.250.20">
    <property type="entry name" value="L1 transposable element, C-terminal domain"/>
    <property type="match status" value="1"/>
</dbReference>
<dbReference type="Proteomes" id="UP000694892">
    <property type="component" value="Chromosome 5L"/>
</dbReference>